<dbReference type="PANTHER" id="PTHR31302">
    <property type="entry name" value="TRANSMEMBRANE PROTEIN WITH METALLOPHOSPHOESTERASE DOMAIN-RELATED"/>
    <property type="match status" value="1"/>
</dbReference>
<accession>A0A1D2YVG4</accession>
<keyword evidence="2" id="KW-0378">Hydrolase</keyword>
<dbReference type="InterPro" id="IPR029052">
    <property type="entry name" value="Metallo-depent_PP-like"/>
</dbReference>
<gene>
    <name evidence="4" type="ORF">BHF71_08260</name>
</gene>
<dbReference type="AlphaFoldDB" id="A0A1D2YVG4"/>
<evidence type="ECO:0000256" key="2">
    <source>
        <dbReference type="ARBA" id="ARBA00022801"/>
    </source>
</evidence>
<dbReference type="InterPro" id="IPR051158">
    <property type="entry name" value="Metallophosphoesterase_sf"/>
</dbReference>
<dbReference type="GO" id="GO:0009245">
    <property type="term" value="P:lipid A biosynthetic process"/>
    <property type="evidence" value="ECO:0007669"/>
    <property type="project" value="TreeGrafter"/>
</dbReference>
<dbReference type="InterPro" id="IPR004843">
    <property type="entry name" value="Calcineurin-like_PHP"/>
</dbReference>
<organism evidence="4 5">
    <name type="scientific">Vulcanibacillus modesticaldus</name>
    <dbReference type="NCBI Taxonomy" id="337097"/>
    <lineage>
        <taxon>Bacteria</taxon>
        <taxon>Bacillati</taxon>
        <taxon>Bacillota</taxon>
        <taxon>Bacilli</taxon>
        <taxon>Bacillales</taxon>
        <taxon>Bacillaceae</taxon>
        <taxon>Vulcanibacillus</taxon>
    </lineage>
</organism>
<dbReference type="OrthoDB" id="9780884at2"/>
<proteinExistence type="predicted"/>
<dbReference type="Gene3D" id="3.60.21.10">
    <property type="match status" value="1"/>
</dbReference>
<dbReference type="SUPFAM" id="SSF56300">
    <property type="entry name" value="Metallo-dependent phosphatases"/>
    <property type="match status" value="1"/>
</dbReference>
<sequence length="267" mass="31087">MSWLILIIPIFYLYYRAHKNTYYPNLSHIKLKLNSETPTIPIRILHLSDLHMEKISVTPKQLKQKLEDNTIDLIALTGDYLDKYKSIDKFLNYLSVLHQLKPKYGIYVVFGNHDYLLKSKIDHFQQIIEETGAVVLRNENKVININGQDINIIGIDDYKTKRSDIKKSYEGIKPGINLVLTHDPNIVLKMNNYHFDYLLSGHFHGGQIFWPKPFHLIKMGKLPRKKIIKGLNFHENKPFYINEGLGQTALNIRLGSRPEITLHTLIS</sequence>
<dbReference type="GO" id="GO:0046872">
    <property type="term" value="F:metal ion binding"/>
    <property type="evidence" value="ECO:0007669"/>
    <property type="project" value="UniProtKB-KW"/>
</dbReference>
<evidence type="ECO:0000313" key="5">
    <source>
        <dbReference type="Proteomes" id="UP000243739"/>
    </source>
</evidence>
<feature type="domain" description="Calcineurin-like phosphoesterase" evidence="3">
    <location>
        <begin position="42"/>
        <end position="205"/>
    </location>
</feature>
<keyword evidence="5" id="KW-1185">Reference proteome</keyword>
<reference evidence="4 5" key="1">
    <citation type="submission" date="2016-09" db="EMBL/GenBank/DDBJ databases">
        <title>Draft genome sequence for the type strain of Vulcanibacillus modesticaldus BR, a strictly anaerobic, moderately thermophilic, and nitrate-reducing bacterium from deep sea-hydrothermal vents of the Mid-Atlantic Ridge.</title>
        <authorList>
            <person name="Abin C.A."/>
            <person name="Hollibaugh J.T."/>
        </authorList>
    </citation>
    <scope>NUCLEOTIDE SEQUENCE [LARGE SCALE GENOMIC DNA]</scope>
    <source>
        <strain evidence="4 5">BR</strain>
    </source>
</reference>
<comment type="caution">
    <text evidence="4">The sequence shown here is derived from an EMBL/GenBank/DDBJ whole genome shotgun (WGS) entry which is preliminary data.</text>
</comment>
<dbReference type="GO" id="GO:0008758">
    <property type="term" value="F:UDP-2,3-diacylglucosamine hydrolase activity"/>
    <property type="evidence" value="ECO:0007669"/>
    <property type="project" value="TreeGrafter"/>
</dbReference>
<dbReference type="Proteomes" id="UP000243739">
    <property type="component" value="Unassembled WGS sequence"/>
</dbReference>
<keyword evidence="1" id="KW-0479">Metal-binding</keyword>
<name>A0A1D2YVG4_9BACI</name>
<evidence type="ECO:0000313" key="4">
    <source>
        <dbReference type="EMBL" id="OEF99606.1"/>
    </source>
</evidence>
<protein>
    <submittedName>
        <fullName evidence="4">Metallophosphoesterase</fullName>
    </submittedName>
</protein>
<dbReference type="STRING" id="337097.BHF71_08260"/>
<evidence type="ECO:0000256" key="1">
    <source>
        <dbReference type="ARBA" id="ARBA00022723"/>
    </source>
</evidence>
<evidence type="ECO:0000259" key="3">
    <source>
        <dbReference type="Pfam" id="PF00149"/>
    </source>
</evidence>
<dbReference type="PANTHER" id="PTHR31302:SF31">
    <property type="entry name" value="PHOSPHODIESTERASE YAEI"/>
    <property type="match status" value="1"/>
</dbReference>
<dbReference type="RefSeq" id="WP_069656528.1">
    <property type="nucleotide sequence ID" value="NZ_MIJF01000018.1"/>
</dbReference>
<dbReference type="GO" id="GO:0016020">
    <property type="term" value="C:membrane"/>
    <property type="evidence" value="ECO:0007669"/>
    <property type="project" value="GOC"/>
</dbReference>
<dbReference type="Pfam" id="PF00149">
    <property type="entry name" value="Metallophos"/>
    <property type="match status" value="1"/>
</dbReference>
<dbReference type="EMBL" id="MIJF01000018">
    <property type="protein sequence ID" value="OEF99606.1"/>
    <property type="molecule type" value="Genomic_DNA"/>
</dbReference>